<evidence type="ECO:0000313" key="2">
    <source>
        <dbReference type="Proteomes" id="UP001501170"/>
    </source>
</evidence>
<reference evidence="1 2" key="1">
    <citation type="journal article" date="2019" name="Int. J. Syst. Evol. Microbiol.">
        <title>The Global Catalogue of Microorganisms (GCM) 10K type strain sequencing project: providing services to taxonomists for standard genome sequencing and annotation.</title>
        <authorList>
            <consortium name="The Broad Institute Genomics Platform"/>
            <consortium name="The Broad Institute Genome Sequencing Center for Infectious Disease"/>
            <person name="Wu L."/>
            <person name="Ma J."/>
        </authorList>
    </citation>
    <scope>NUCLEOTIDE SEQUENCE [LARGE SCALE GENOMIC DNA]</scope>
    <source>
        <strain evidence="1 2">JCM 16227</strain>
    </source>
</reference>
<dbReference type="RefSeq" id="WP_346075574.1">
    <property type="nucleotide sequence ID" value="NZ_BAAARB010000005.1"/>
</dbReference>
<evidence type="ECO:0000313" key="1">
    <source>
        <dbReference type="EMBL" id="GAA2375823.1"/>
    </source>
</evidence>
<proteinExistence type="predicted"/>
<dbReference type="EMBL" id="BAAARB010000005">
    <property type="protein sequence ID" value="GAA2375823.1"/>
    <property type="molecule type" value="Genomic_DNA"/>
</dbReference>
<organism evidence="1 2">
    <name type="scientific">Gordonia cholesterolivorans</name>
    <dbReference type="NCBI Taxonomy" id="559625"/>
    <lineage>
        <taxon>Bacteria</taxon>
        <taxon>Bacillati</taxon>
        <taxon>Actinomycetota</taxon>
        <taxon>Actinomycetes</taxon>
        <taxon>Mycobacteriales</taxon>
        <taxon>Gordoniaceae</taxon>
        <taxon>Gordonia</taxon>
    </lineage>
</organism>
<accession>A0ABN3HDF9</accession>
<comment type="caution">
    <text evidence="1">The sequence shown here is derived from an EMBL/GenBank/DDBJ whole genome shotgun (WGS) entry which is preliminary data.</text>
</comment>
<name>A0ABN3HDF9_9ACTN</name>
<sequence>MSTLITNGAVDSAAEKLTDRLLLTGPPAPTHLTTLAQELAFHRADAERRARDEAASEALLAATLQRIPGEVGYTYARSAGASVAEAAMIDTTETDFRDDPLPKTEVARRKRAATRAAQELAHALLAEPIDDLDLIRFYEGMEIAAEDREDGYSDVSPAVYAEVERIVADWADAG</sequence>
<dbReference type="Proteomes" id="UP001501170">
    <property type="component" value="Unassembled WGS sequence"/>
</dbReference>
<keyword evidence="2" id="KW-1185">Reference proteome</keyword>
<gene>
    <name evidence="1" type="ORF">GCM10009855_13840</name>
</gene>
<protein>
    <submittedName>
        <fullName evidence="1">Uncharacterized protein</fullName>
    </submittedName>
</protein>